<comment type="caution">
    <text evidence="3">The sequence shown here is derived from an EMBL/GenBank/DDBJ whole genome shotgun (WGS) entry which is preliminary data.</text>
</comment>
<proteinExistence type="predicted"/>
<reference evidence="3" key="1">
    <citation type="submission" date="2021-03" db="EMBL/GenBank/DDBJ databases">
        <title>Draft genome sequence of rust myrtle Austropuccinia psidii MF-1, a brazilian biotype.</title>
        <authorList>
            <person name="Quecine M.C."/>
            <person name="Pachon D.M.R."/>
            <person name="Bonatelli M.L."/>
            <person name="Correr F.H."/>
            <person name="Franceschini L.M."/>
            <person name="Leite T.F."/>
            <person name="Margarido G.R.A."/>
            <person name="Almeida C.A."/>
            <person name="Ferrarezi J.A."/>
            <person name="Labate C.A."/>
        </authorList>
    </citation>
    <scope>NUCLEOTIDE SEQUENCE</scope>
    <source>
        <strain evidence="3">MF-1</strain>
    </source>
</reference>
<dbReference type="InterPro" id="IPR050951">
    <property type="entry name" value="Retrovirus_Pol_polyprotein"/>
</dbReference>
<dbReference type="InterPro" id="IPR012337">
    <property type="entry name" value="RNaseH-like_sf"/>
</dbReference>
<evidence type="ECO:0000256" key="1">
    <source>
        <dbReference type="ARBA" id="ARBA00022884"/>
    </source>
</evidence>
<dbReference type="PROSITE" id="PS50994">
    <property type="entry name" value="INTEGRASE"/>
    <property type="match status" value="1"/>
</dbReference>
<dbReference type="GO" id="GO:0005634">
    <property type="term" value="C:nucleus"/>
    <property type="evidence" value="ECO:0007669"/>
    <property type="project" value="UniProtKB-ARBA"/>
</dbReference>
<keyword evidence="1" id="KW-0694">RNA-binding</keyword>
<sequence length="114" mass="13257">MPKQKQEYRQEIGFMINIKEPKTPCEVGHMDWVTELPPSDEKSYNACLVIVDRYSKTTIFLPCHKDETAMDKALLLWIRVISHTGLFQNIISDTDTKFKSALWTNLHKLFGTKL</sequence>
<feature type="domain" description="Integrase catalytic" evidence="2">
    <location>
        <begin position="20"/>
        <end position="114"/>
    </location>
</feature>
<keyword evidence="4" id="KW-1185">Reference proteome</keyword>
<protein>
    <recommendedName>
        <fullName evidence="2">Integrase catalytic domain-containing protein</fullName>
    </recommendedName>
</protein>
<dbReference type="SUPFAM" id="SSF53098">
    <property type="entry name" value="Ribonuclease H-like"/>
    <property type="match status" value="1"/>
</dbReference>
<evidence type="ECO:0000313" key="4">
    <source>
        <dbReference type="Proteomes" id="UP000765509"/>
    </source>
</evidence>
<dbReference type="OrthoDB" id="2273864at2759"/>
<name>A0A9Q3E5F5_9BASI</name>
<dbReference type="Gene3D" id="3.30.420.10">
    <property type="entry name" value="Ribonuclease H-like superfamily/Ribonuclease H"/>
    <property type="match status" value="1"/>
</dbReference>
<organism evidence="3 4">
    <name type="scientific">Austropuccinia psidii MF-1</name>
    <dbReference type="NCBI Taxonomy" id="1389203"/>
    <lineage>
        <taxon>Eukaryota</taxon>
        <taxon>Fungi</taxon>
        <taxon>Dikarya</taxon>
        <taxon>Basidiomycota</taxon>
        <taxon>Pucciniomycotina</taxon>
        <taxon>Pucciniomycetes</taxon>
        <taxon>Pucciniales</taxon>
        <taxon>Sphaerophragmiaceae</taxon>
        <taxon>Austropuccinia</taxon>
    </lineage>
</organism>
<dbReference type="GO" id="GO:0003723">
    <property type="term" value="F:RNA binding"/>
    <property type="evidence" value="ECO:0007669"/>
    <property type="project" value="UniProtKB-KW"/>
</dbReference>
<dbReference type="EMBL" id="AVOT02022267">
    <property type="protein sequence ID" value="MBW0511577.1"/>
    <property type="molecule type" value="Genomic_DNA"/>
</dbReference>
<dbReference type="AlphaFoldDB" id="A0A9Q3E5F5"/>
<accession>A0A9Q3E5F5</accession>
<evidence type="ECO:0000313" key="3">
    <source>
        <dbReference type="EMBL" id="MBW0511577.1"/>
    </source>
</evidence>
<dbReference type="Proteomes" id="UP000765509">
    <property type="component" value="Unassembled WGS sequence"/>
</dbReference>
<gene>
    <name evidence="3" type="ORF">O181_051292</name>
</gene>
<dbReference type="PANTHER" id="PTHR37984:SF5">
    <property type="entry name" value="PROTEIN NYNRIN-LIKE"/>
    <property type="match status" value="1"/>
</dbReference>
<dbReference type="GO" id="GO:0015074">
    <property type="term" value="P:DNA integration"/>
    <property type="evidence" value="ECO:0007669"/>
    <property type="project" value="InterPro"/>
</dbReference>
<evidence type="ECO:0000259" key="2">
    <source>
        <dbReference type="PROSITE" id="PS50994"/>
    </source>
</evidence>
<dbReference type="InterPro" id="IPR036397">
    <property type="entry name" value="RNaseH_sf"/>
</dbReference>
<dbReference type="InterPro" id="IPR001584">
    <property type="entry name" value="Integrase_cat-core"/>
</dbReference>
<dbReference type="PANTHER" id="PTHR37984">
    <property type="entry name" value="PROTEIN CBG26694"/>
    <property type="match status" value="1"/>
</dbReference>